<reference evidence="1 2" key="1">
    <citation type="submission" date="2019-02" db="EMBL/GenBank/DDBJ databases">
        <title>Complete genome sequence of Burkholderia cenocepacia phage BcepSauron.</title>
        <authorList>
            <person name="Park K."/>
            <person name="Gonzalez C."/>
            <person name="Liu M."/>
            <person name="Gill J."/>
        </authorList>
    </citation>
    <scope>NUCLEOTIDE SEQUENCE [LARGE SCALE GENOMIC DNA]</scope>
</reference>
<organism evidence="1 2">
    <name type="scientific">Burkholderia phage BcepSauron</name>
    <dbReference type="NCBI Taxonomy" id="2530033"/>
    <lineage>
        <taxon>Viruses</taxon>
        <taxon>Duplodnaviria</taxon>
        <taxon>Heunggongvirae</taxon>
        <taxon>Uroviricota</taxon>
        <taxon>Caudoviricetes</taxon>
        <taxon>Sarumanvirus</taxon>
        <taxon>Sarumanvirus bcepsauron</taxon>
    </lineage>
</organism>
<accession>A0A482MM18</accession>
<evidence type="ECO:0000313" key="2">
    <source>
        <dbReference type="Proteomes" id="UP000301424"/>
    </source>
</evidence>
<protein>
    <submittedName>
        <fullName evidence="1">Uncharacterized protein</fullName>
    </submittedName>
</protein>
<sequence>MKSDEFYAGRLAGLCHRLRVNPHQTKSKRADWFAGYDEAKRILKEKQ</sequence>
<evidence type="ECO:0000313" key="1">
    <source>
        <dbReference type="EMBL" id="QBQ74715.1"/>
    </source>
</evidence>
<dbReference type="EMBL" id="MK552141">
    <property type="protein sequence ID" value="QBQ74715.1"/>
    <property type="molecule type" value="Genomic_DNA"/>
</dbReference>
<name>A0A482MM18_9CAUD</name>
<dbReference type="Proteomes" id="UP000301424">
    <property type="component" value="Segment"/>
</dbReference>
<proteinExistence type="predicted"/>
<keyword evidence="2" id="KW-1185">Reference proteome</keyword>
<gene>
    <name evidence="1" type="ORF">BcepSauron_335</name>
</gene>